<sequence length="50" mass="5323">MNPGTWHGELDWKVGRSEVSRIGTTAFLVPTAFSAPSVMPHASILPSTKG</sequence>
<organism evidence="1">
    <name type="scientific">Arundo donax</name>
    <name type="common">Giant reed</name>
    <name type="synonym">Donax arundinaceus</name>
    <dbReference type="NCBI Taxonomy" id="35708"/>
    <lineage>
        <taxon>Eukaryota</taxon>
        <taxon>Viridiplantae</taxon>
        <taxon>Streptophyta</taxon>
        <taxon>Embryophyta</taxon>
        <taxon>Tracheophyta</taxon>
        <taxon>Spermatophyta</taxon>
        <taxon>Magnoliopsida</taxon>
        <taxon>Liliopsida</taxon>
        <taxon>Poales</taxon>
        <taxon>Poaceae</taxon>
        <taxon>PACMAD clade</taxon>
        <taxon>Arundinoideae</taxon>
        <taxon>Arundineae</taxon>
        <taxon>Arundo</taxon>
    </lineage>
</organism>
<dbReference type="AlphaFoldDB" id="A0A0A9D5R9"/>
<dbReference type="EMBL" id="GBRH01216890">
    <property type="protein sequence ID" value="JAD81005.1"/>
    <property type="molecule type" value="Transcribed_RNA"/>
</dbReference>
<evidence type="ECO:0000313" key="1">
    <source>
        <dbReference type="EMBL" id="JAD81005.1"/>
    </source>
</evidence>
<reference evidence="1" key="2">
    <citation type="journal article" date="2015" name="Data Brief">
        <title>Shoot transcriptome of the giant reed, Arundo donax.</title>
        <authorList>
            <person name="Barrero R.A."/>
            <person name="Guerrero F.D."/>
            <person name="Moolhuijzen P."/>
            <person name="Goolsby J.A."/>
            <person name="Tidwell J."/>
            <person name="Bellgard S.E."/>
            <person name="Bellgard M.I."/>
        </authorList>
    </citation>
    <scope>NUCLEOTIDE SEQUENCE</scope>
    <source>
        <tissue evidence="1">Shoot tissue taken approximately 20 cm above the soil surface</tissue>
    </source>
</reference>
<protein>
    <submittedName>
        <fullName evidence="1">Uncharacterized protein</fullName>
    </submittedName>
</protein>
<name>A0A0A9D5R9_ARUDO</name>
<proteinExistence type="predicted"/>
<reference evidence="1" key="1">
    <citation type="submission" date="2014-09" db="EMBL/GenBank/DDBJ databases">
        <authorList>
            <person name="Magalhaes I.L.F."/>
            <person name="Oliveira U."/>
            <person name="Santos F.R."/>
            <person name="Vidigal T.H.D.A."/>
            <person name="Brescovit A.D."/>
            <person name="Santos A.J."/>
        </authorList>
    </citation>
    <scope>NUCLEOTIDE SEQUENCE</scope>
    <source>
        <tissue evidence="1">Shoot tissue taken approximately 20 cm above the soil surface</tissue>
    </source>
</reference>
<accession>A0A0A9D5R9</accession>